<feature type="domain" description="Tudor" evidence="1">
    <location>
        <begin position="223"/>
        <end position="282"/>
    </location>
</feature>
<dbReference type="Gene3D" id="2.30.30.140">
    <property type="match status" value="1"/>
</dbReference>
<dbReference type="SUPFAM" id="SSF63748">
    <property type="entry name" value="Tudor/PWWP/MBT"/>
    <property type="match status" value="1"/>
</dbReference>
<evidence type="ECO:0000313" key="3">
    <source>
        <dbReference type="Proteomes" id="UP001608902"/>
    </source>
</evidence>
<accession>A0ABD6F0W7</accession>
<dbReference type="Proteomes" id="UP001608902">
    <property type="component" value="Unassembled WGS sequence"/>
</dbReference>
<dbReference type="EMBL" id="JBGFUD010009104">
    <property type="protein sequence ID" value="MFH4982365.1"/>
    <property type="molecule type" value="Genomic_DNA"/>
</dbReference>
<protein>
    <recommendedName>
        <fullName evidence="1">Tudor domain-containing protein</fullName>
    </recommendedName>
</protein>
<dbReference type="InterPro" id="IPR002999">
    <property type="entry name" value="Tudor"/>
</dbReference>
<keyword evidence="3" id="KW-1185">Reference proteome</keyword>
<proteinExistence type="predicted"/>
<comment type="caution">
    <text evidence="2">The sequence shown here is derived from an EMBL/GenBank/DDBJ whole genome shotgun (WGS) entry which is preliminary data.</text>
</comment>
<dbReference type="PANTHER" id="PTHR22948:SF29">
    <property type="entry name" value="FI02030P-RELATED"/>
    <property type="match status" value="1"/>
</dbReference>
<gene>
    <name evidence="2" type="ORF">AB6A40_009074</name>
</gene>
<dbReference type="Pfam" id="PF00567">
    <property type="entry name" value="TUDOR"/>
    <property type="match status" value="1"/>
</dbReference>
<dbReference type="PROSITE" id="PS50304">
    <property type="entry name" value="TUDOR"/>
    <property type="match status" value="1"/>
</dbReference>
<reference evidence="2 3" key="1">
    <citation type="submission" date="2024-08" db="EMBL/GenBank/DDBJ databases">
        <title>Gnathostoma spinigerum genome.</title>
        <authorList>
            <person name="Gonzalez-Bertolin B."/>
            <person name="Monzon S."/>
            <person name="Zaballos A."/>
            <person name="Jimenez P."/>
            <person name="Dekumyoy P."/>
            <person name="Varona S."/>
            <person name="Cuesta I."/>
            <person name="Sumanam S."/>
            <person name="Adisakwattana P."/>
            <person name="Gasser R.B."/>
            <person name="Hernandez-Gonzalez A."/>
            <person name="Young N.D."/>
            <person name="Perteguer M.J."/>
        </authorList>
    </citation>
    <scope>NUCLEOTIDE SEQUENCE [LARGE SCALE GENOMIC DNA]</scope>
    <source>
        <strain evidence="2">AL3</strain>
        <tissue evidence="2">Liver</tissue>
    </source>
</reference>
<evidence type="ECO:0000259" key="1">
    <source>
        <dbReference type="PROSITE" id="PS50304"/>
    </source>
</evidence>
<organism evidence="2 3">
    <name type="scientific">Gnathostoma spinigerum</name>
    <dbReference type="NCBI Taxonomy" id="75299"/>
    <lineage>
        <taxon>Eukaryota</taxon>
        <taxon>Metazoa</taxon>
        <taxon>Ecdysozoa</taxon>
        <taxon>Nematoda</taxon>
        <taxon>Chromadorea</taxon>
        <taxon>Rhabditida</taxon>
        <taxon>Spirurina</taxon>
        <taxon>Gnathostomatomorpha</taxon>
        <taxon>Gnathostomatoidea</taxon>
        <taxon>Gnathostomatidae</taxon>
        <taxon>Gnathostoma</taxon>
    </lineage>
</organism>
<sequence>MRTTKNLSSFIITAEMEPASKESKKSINLPCTVFDQSDEDLDVSEEMEVVRELLYESIKNKFPSGVMADHLAKIYQETCEATGMGPPLPTDWLNHIRVAEEFEVFNRGPIVMVYTRQRDAPALRLDAIKNSISLNISKSVSGSNGARRQKIRITDIELAKQMKYVKLQQPISFSPVENLIVLNCDNPRSIFIHLAERRKDFEALTETLDKYYGIESLGESVDVVEVGAVYSVKDPINGHWYRAHLEGLKSSQNVELFLMDCGRRIFVDRMSLRRLRAQFALPSVYPIYALRIQLEPNAEEGFSVDLSSLRISAHTQQPVQAKFLRRHTEDDFYIVRISSQNESQSVLGVNDIGTSISVASDYAHDSLRAVMILLSYGCWLTSNVLFDFRSSEIFTLLKIFQRLTSSLWTCLQ</sequence>
<evidence type="ECO:0000313" key="2">
    <source>
        <dbReference type="EMBL" id="MFH4982365.1"/>
    </source>
</evidence>
<dbReference type="PANTHER" id="PTHR22948">
    <property type="entry name" value="TUDOR DOMAIN CONTAINING PROTEIN"/>
    <property type="match status" value="1"/>
</dbReference>
<name>A0ABD6F0W7_9BILA</name>
<dbReference type="AlphaFoldDB" id="A0ABD6F0W7"/>
<dbReference type="InterPro" id="IPR050621">
    <property type="entry name" value="Tudor_domain_containing"/>
</dbReference>